<dbReference type="EMBL" id="MU394291">
    <property type="protein sequence ID" value="KAI6090426.1"/>
    <property type="molecule type" value="Genomic_DNA"/>
</dbReference>
<proteinExistence type="predicted"/>
<evidence type="ECO:0000313" key="2">
    <source>
        <dbReference type="Proteomes" id="UP001497680"/>
    </source>
</evidence>
<reference evidence="1 2" key="1">
    <citation type="journal article" date="2022" name="New Phytol.">
        <title>Ecological generalism drives hyperdiversity of secondary metabolite gene clusters in xylarialean endophytes.</title>
        <authorList>
            <person name="Franco M.E.E."/>
            <person name="Wisecaver J.H."/>
            <person name="Arnold A.E."/>
            <person name="Ju Y.M."/>
            <person name="Slot J.C."/>
            <person name="Ahrendt S."/>
            <person name="Moore L.P."/>
            <person name="Eastman K.E."/>
            <person name="Scott K."/>
            <person name="Konkel Z."/>
            <person name="Mondo S.J."/>
            <person name="Kuo A."/>
            <person name="Hayes R.D."/>
            <person name="Haridas S."/>
            <person name="Andreopoulos B."/>
            <person name="Riley R."/>
            <person name="LaButti K."/>
            <person name="Pangilinan J."/>
            <person name="Lipzen A."/>
            <person name="Amirebrahimi M."/>
            <person name="Yan J."/>
            <person name="Adam C."/>
            <person name="Keymanesh K."/>
            <person name="Ng V."/>
            <person name="Louie K."/>
            <person name="Northen T."/>
            <person name="Drula E."/>
            <person name="Henrissat B."/>
            <person name="Hsieh H.M."/>
            <person name="Youens-Clark K."/>
            <person name="Lutzoni F."/>
            <person name="Miadlikowska J."/>
            <person name="Eastwood D.C."/>
            <person name="Hamelin R.C."/>
            <person name="Grigoriev I.V."/>
            <person name="U'Ren J.M."/>
        </authorList>
    </citation>
    <scope>NUCLEOTIDE SEQUENCE [LARGE SCALE GENOMIC DNA]</scope>
    <source>
        <strain evidence="1 2">ER1909</strain>
    </source>
</reference>
<gene>
    <name evidence="1" type="ORF">F4821DRAFT_256140</name>
</gene>
<name>A0ACC0DCZ2_9PEZI</name>
<protein>
    <submittedName>
        <fullName evidence="1">PXA domain-containing protein</fullName>
    </submittedName>
</protein>
<comment type="caution">
    <text evidence="1">The sequence shown here is derived from an EMBL/GenBank/DDBJ whole genome shotgun (WGS) entry which is preliminary data.</text>
</comment>
<dbReference type="Proteomes" id="UP001497680">
    <property type="component" value="Unassembled WGS sequence"/>
</dbReference>
<keyword evidence="2" id="KW-1185">Reference proteome</keyword>
<organism evidence="1 2">
    <name type="scientific">Hypoxylon rubiginosum</name>
    <dbReference type="NCBI Taxonomy" id="110542"/>
    <lineage>
        <taxon>Eukaryota</taxon>
        <taxon>Fungi</taxon>
        <taxon>Dikarya</taxon>
        <taxon>Ascomycota</taxon>
        <taxon>Pezizomycotina</taxon>
        <taxon>Sordariomycetes</taxon>
        <taxon>Xylariomycetidae</taxon>
        <taxon>Xylariales</taxon>
        <taxon>Hypoxylaceae</taxon>
        <taxon>Hypoxylon</taxon>
    </lineage>
</organism>
<evidence type="ECO:0000313" key="1">
    <source>
        <dbReference type="EMBL" id="KAI6090426.1"/>
    </source>
</evidence>
<accession>A0ACC0DCZ2</accession>
<sequence>MTAPPIPPKGGPVPTSLKAPATSSTNAESVTSTGSKPLDPPRVTSPLPSAPRRSTRPISSDFLSDKATVALIRRVLCAQHLTDRGRSTPVPVEDLLPPLTSRNDVDLQLYALIAIIIKDFVQNWYGRITPDETFVAEIVQIIAHCTRALEQRLRKVDLESLLFDELPELLDAHIRAYRTSRNAVARPPVDANPREIYHSLWPLPALSPVPKSDGQDTQTQASNESTYRQLLVQGVLALLLPTEDLENECLTALVGQLFSELIIGNLVANKLSEPWLIWELLIMLTKLVRSKSPTKASGSRSIEQDVSSKANSGVIPATTMKHSMYIQQAFWSVIQWGFIVVNLIRLLISTIMLSRTLPSRSTLTTIHQPDTTSKGGQEDTYHLPATLEARSQPVKVPVADFKIWSCIGNLLEMDARMPWMSGALSMLQWGAIRGPRNLAGFDGMIDRLLSHHVQVYVLDPARLPPLLRAVRGAVFPNNAPGASSLVPPSSDEQLAALRRRCASALLALVPKRVGRLYYGNSNWPWSAVVSRTTRKSANSRSGPFEEASSSKSNKTAHNTNSTGEEVARVRLTVEGKSGRGGHATLTPESSKRQFGETGVRPTEACGNSQTTAAADMCNEDEDNDDEDESRILSEMETDILDVFSDAYCNKHLVYGILELILVRLMPELTEKGVIELWEERLS</sequence>